<reference evidence="3 4" key="1">
    <citation type="submission" date="2019-05" db="EMBL/GenBank/DDBJ databases">
        <title>Mycolicibacterium sphagni ENV482 genome assembly.</title>
        <authorList>
            <person name="Chen W."/>
            <person name="Faulkner N.W."/>
            <person name="Hyman M.R."/>
        </authorList>
    </citation>
    <scope>NUCLEOTIDE SEQUENCE [LARGE SCALE GENOMIC DNA]</scope>
    <source>
        <strain evidence="3 4">ENV482</strain>
    </source>
</reference>
<feature type="region of interest" description="Disordered" evidence="1">
    <location>
        <begin position="25"/>
        <end position="63"/>
    </location>
</feature>
<feature type="chain" id="PRO_5045422110" description="Metallopeptidase DUF4344" evidence="2">
    <location>
        <begin position="21"/>
        <end position="292"/>
    </location>
</feature>
<dbReference type="InterPro" id="IPR025644">
    <property type="entry name" value="DUF4344"/>
</dbReference>
<dbReference type="Pfam" id="PF14247">
    <property type="entry name" value="DUF4344"/>
    <property type="match status" value="1"/>
</dbReference>
<evidence type="ECO:0000313" key="4">
    <source>
        <dbReference type="Proteomes" id="UP000708347"/>
    </source>
</evidence>
<evidence type="ECO:0000313" key="3">
    <source>
        <dbReference type="EMBL" id="NTY59925.1"/>
    </source>
</evidence>
<dbReference type="Proteomes" id="UP000708347">
    <property type="component" value="Unassembled WGS sequence"/>
</dbReference>
<feature type="compositionally biased region" description="Polar residues" evidence="1">
    <location>
        <begin position="26"/>
        <end position="48"/>
    </location>
</feature>
<dbReference type="EMBL" id="VBSB01000005">
    <property type="protein sequence ID" value="NTY59925.1"/>
    <property type="molecule type" value="Genomic_DNA"/>
</dbReference>
<evidence type="ECO:0008006" key="5">
    <source>
        <dbReference type="Google" id="ProtNLM"/>
    </source>
</evidence>
<comment type="caution">
    <text evidence="3">The sequence shown here is derived from an EMBL/GenBank/DDBJ whole genome shotgun (WGS) entry which is preliminary data.</text>
</comment>
<evidence type="ECO:0000256" key="1">
    <source>
        <dbReference type="SAM" id="MobiDB-lite"/>
    </source>
</evidence>
<gene>
    <name evidence="3" type="ORF">FEG63_10230</name>
</gene>
<keyword evidence="2" id="KW-0732">Signal</keyword>
<feature type="compositionally biased region" description="Basic and acidic residues" evidence="1">
    <location>
        <begin position="52"/>
        <end position="61"/>
    </location>
</feature>
<feature type="signal peptide" evidence="2">
    <location>
        <begin position="1"/>
        <end position="20"/>
    </location>
</feature>
<evidence type="ECO:0000256" key="2">
    <source>
        <dbReference type="SAM" id="SignalP"/>
    </source>
</evidence>
<dbReference type="PROSITE" id="PS51257">
    <property type="entry name" value="PROKAR_LIPOPROTEIN"/>
    <property type="match status" value="1"/>
</dbReference>
<sequence>MARSAALVVAAGLLTVGCGASHGSDVASSTAKADSPTASPVQVTQSTPAAEPKSKTGEGDGKMVVTYEDATSPEAIPGRDLMQRTHYLDDIAKSVTDWYRLPYDIPVVGRQCGEANDYWSPSDKTLVMCYEDIAESERIFAADPKPEETARRVGIATFFHEAGHMAIDIYDLPITGREEDVADQLAAYELLAPYADGHVDQDFVQAAKDTAREYEVLSKEGGPLEQEWLADSHSLDQARAYNFECWIYGSNPEANANIVSSGLLPEGRADGCQDEWNQLVKGWTALLGPHMR</sequence>
<accession>A0ABX2K110</accession>
<protein>
    <recommendedName>
        <fullName evidence="5">Metallopeptidase DUF4344</fullName>
    </recommendedName>
</protein>
<name>A0ABX2K110_9MYCO</name>
<keyword evidence="4" id="KW-1185">Reference proteome</keyword>
<proteinExistence type="predicted"/>
<organism evidence="3 4">
    <name type="scientific">Mycolicibacterium sphagni</name>
    <dbReference type="NCBI Taxonomy" id="1786"/>
    <lineage>
        <taxon>Bacteria</taxon>
        <taxon>Bacillati</taxon>
        <taxon>Actinomycetota</taxon>
        <taxon>Actinomycetes</taxon>
        <taxon>Mycobacteriales</taxon>
        <taxon>Mycobacteriaceae</taxon>
        <taxon>Mycolicibacterium</taxon>
    </lineage>
</organism>
<dbReference type="RefSeq" id="WP_174397730.1">
    <property type="nucleotide sequence ID" value="NZ_VBSB01000005.1"/>
</dbReference>